<evidence type="ECO:0000313" key="1">
    <source>
        <dbReference type="EMBL" id="KIK92187.1"/>
    </source>
</evidence>
<name>A0A0D0D602_9AGAM</name>
<proteinExistence type="predicted"/>
<evidence type="ECO:0000313" key="2">
    <source>
        <dbReference type="Proteomes" id="UP000054538"/>
    </source>
</evidence>
<dbReference type="AlphaFoldDB" id="A0A0D0D602"/>
<dbReference type="HOGENOM" id="CLU_1652734_0_0_1"/>
<organism evidence="1 2">
    <name type="scientific">Paxillus rubicundulus Ve08.2h10</name>
    <dbReference type="NCBI Taxonomy" id="930991"/>
    <lineage>
        <taxon>Eukaryota</taxon>
        <taxon>Fungi</taxon>
        <taxon>Dikarya</taxon>
        <taxon>Basidiomycota</taxon>
        <taxon>Agaricomycotina</taxon>
        <taxon>Agaricomycetes</taxon>
        <taxon>Agaricomycetidae</taxon>
        <taxon>Boletales</taxon>
        <taxon>Paxilineae</taxon>
        <taxon>Paxillaceae</taxon>
        <taxon>Paxillus</taxon>
    </lineage>
</organism>
<reference evidence="1 2" key="1">
    <citation type="submission" date="2014-04" db="EMBL/GenBank/DDBJ databases">
        <authorList>
            <consortium name="DOE Joint Genome Institute"/>
            <person name="Kuo A."/>
            <person name="Kohler A."/>
            <person name="Jargeat P."/>
            <person name="Nagy L.G."/>
            <person name="Floudas D."/>
            <person name="Copeland A."/>
            <person name="Barry K.W."/>
            <person name="Cichocki N."/>
            <person name="Veneault-Fourrey C."/>
            <person name="LaButti K."/>
            <person name="Lindquist E.A."/>
            <person name="Lipzen A."/>
            <person name="Lundell T."/>
            <person name="Morin E."/>
            <person name="Murat C."/>
            <person name="Sun H."/>
            <person name="Tunlid A."/>
            <person name="Henrissat B."/>
            <person name="Grigoriev I.V."/>
            <person name="Hibbett D.S."/>
            <person name="Martin F."/>
            <person name="Nordberg H.P."/>
            <person name="Cantor M.N."/>
            <person name="Hua S.X."/>
        </authorList>
    </citation>
    <scope>NUCLEOTIDE SEQUENCE [LARGE SCALE GENOMIC DNA]</scope>
    <source>
        <strain evidence="1 2">Ve08.2h10</strain>
    </source>
</reference>
<sequence length="160" mass="17900">MHPPSTTFSSHRADRWRAHREGVGATWPWPVRPVSHSLAYVDCRLTSSNPAVFQEYSAVSQCIGSFRLTHHLAPPVVSHEKKTICSFMGHASFGRASPLSRVPPIKRLPPSSLFTHPPFLLLPTATPLLPTHQQHHTRYCHANNTTPTTVYPTRTPEAAW</sequence>
<reference evidence="2" key="2">
    <citation type="submission" date="2015-01" db="EMBL/GenBank/DDBJ databases">
        <title>Evolutionary Origins and Diversification of the Mycorrhizal Mutualists.</title>
        <authorList>
            <consortium name="DOE Joint Genome Institute"/>
            <consortium name="Mycorrhizal Genomics Consortium"/>
            <person name="Kohler A."/>
            <person name="Kuo A."/>
            <person name="Nagy L.G."/>
            <person name="Floudas D."/>
            <person name="Copeland A."/>
            <person name="Barry K.W."/>
            <person name="Cichocki N."/>
            <person name="Veneault-Fourrey C."/>
            <person name="LaButti K."/>
            <person name="Lindquist E.A."/>
            <person name="Lipzen A."/>
            <person name="Lundell T."/>
            <person name="Morin E."/>
            <person name="Murat C."/>
            <person name="Riley R."/>
            <person name="Ohm R."/>
            <person name="Sun H."/>
            <person name="Tunlid A."/>
            <person name="Henrissat B."/>
            <person name="Grigoriev I.V."/>
            <person name="Hibbett D.S."/>
            <person name="Martin F."/>
        </authorList>
    </citation>
    <scope>NUCLEOTIDE SEQUENCE [LARGE SCALE GENOMIC DNA]</scope>
    <source>
        <strain evidence="2">Ve08.2h10</strain>
    </source>
</reference>
<protein>
    <submittedName>
        <fullName evidence="1">Uncharacterized protein</fullName>
    </submittedName>
</protein>
<dbReference type="EMBL" id="KN825305">
    <property type="protein sequence ID" value="KIK92187.1"/>
    <property type="molecule type" value="Genomic_DNA"/>
</dbReference>
<dbReference type="InParanoid" id="A0A0D0D602"/>
<keyword evidence="2" id="KW-1185">Reference proteome</keyword>
<dbReference type="Proteomes" id="UP000054538">
    <property type="component" value="Unassembled WGS sequence"/>
</dbReference>
<gene>
    <name evidence="1" type="ORF">PAXRUDRAFT_590081</name>
</gene>
<accession>A0A0D0D602</accession>